<gene>
    <name evidence="1" type="ORF">SAMN05216190_13042</name>
</gene>
<sequence length="250" mass="29061">MRKGLLLLLLYLLPLTGYAQREVLAWTYHLIPPFILDRDSRQGLSYDLLELFNQHADNRGRFHFKLVYQPRKRLDLSLQRRQVELLLWVNPVFLDAAHCARSTWTPALLQDQQELLSRAEQPFDYDGPASLHGRTLGGVLGHRYQPIEADIERGLIQRKDVLQGEQNLNKLLSKRLDLILIPRTSALFYSRRLGLNQRLHFSARPLNGFSRHLLLQPDLDPQVAEFVTRATASLQANPEWQLLLRRYGLD</sequence>
<dbReference type="Gene3D" id="3.40.190.10">
    <property type="entry name" value="Periplasmic binding protein-like II"/>
    <property type="match status" value="2"/>
</dbReference>
<name>A0A1I5VEE0_9PSED</name>
<evidence type="ECO:0000313" key="1">
    <source>
        <dbReference type="EMBL" id="SFQ05752.1"/>
    </source>
</evidence>
<evidence type="ECO:0000313" key="2">
    <source>
        <dbReference type="Proteomes" id="UP000198784"/>
    </source>
</evidence>
<dbReference type="Proteomes" id="UP000198784">
    <property type="component" value="Unassembled WGS sequence"/>
</dbReference>
<dbReference type="RefSeq" id="WP_090504179.1">
    <property type="nucleotide sequence ID" value="NZ_FOWX01000030.1"/>
</dbReference>
<keyword evidence="2" id="KW-1185">Reference proteome</keyword>
<dbReference type="AlphaFoldDB" id="A0A1I5VEE0"/>
<dbReference type="EMBL" id="FOWX01000030">
    <property type="protein sequence ID" value="SFQ05752.1"/>
    <property type="molecule type" value="Genomic_DNA"/>
</dbReference>
<protein>
    <submittedName>
        <fullName evidence="1">Amino acid ABC transporter substrate-binding protein, PAAT family</fullName>
    </submittedName>
</protein>
<organism evidence="1 2">
    <name type="scientific">Pseudomonas borbori</name>
    <dbReference type="NCBI Taxonomy" id="289003"/>
    <lineage>
        <taxon>Bacteria</taxon>
        <taxon>Pseudomonadati</taxon>
        <taxon>Pseudomonadota</taxon>
        <taxon>Gammaproteobacteria</taxon>
        <taxon>Pseudomonadales</taxon>
        <taxon>Pseudomonadaceae</taxon>
        <taxon>Pseudomonas</taxon>
    </lineage>
</organism>
<dbReference type="SUPFAM" id="SSF53850">
    <property type="entry name" value="Periplasmic binding protein-like II"/>
    <property type="match status" value="1"/>
</dbReference>
<dbReference type="STRING" id="289003.SAMN05216190_13042"/>
<dbReference type="OrthoDB" id="8585936at2"/>
<accession>A0A1I5VEE0</accession>
<reference evidence="2" key="1">
    <citation type="submission" date="2016-10" db="EMBL/GenBank/DDBJ databases">
        <authorList>
            <person name="Varghese N."/>
            <person name="Submissions S."/>
        </authorList>
    </citation>
    <scope>NUCLEOTIDE SEQUENCE [LARGE SCALE GENOMIC DNA]</scope>
    <source>
        <strain evidence="2">DSM 17834</strain>
    </source>
</reference>
<proteinExistence type="predicted"/>